<feature type="compositionally biased region" description="Polar residues" evidence="1">
    <location>
        <begin position="102"/>
        <end position="113"/>
    </location>
</feature>
<gene>
    <name evidence="2" type="ORF">CEUR00632_LOCUS20311</name>
</gene>
<protein>
    <submittedName>
        <fullName evidence="2">Uncharacterized protein</fullName>
    </submittedName>
</protein>
<feature type="region of interest" description="Disordered" evidence="1">
    <location>
        <begin position="43"/>
        <end position="122"/>
    </location>
</feature>
<dbReference type="EMBL" id="HBEC01043596">
    <property type="protein sequence ID" value="CAD8309686.1"/>
    <property type="molecule type" value="Transcribed_RNA"/>
</dbReference>
<accession>A0A7R9VYZ3</accession>
<name>A0A7R9VYZ3_9CHLO</name>
<sequence>MKLSSMQCPMYATRCGSILSPHFVDAAFSRCFLWTQQGKRKARKIQTSGGLTALQKDPRHSSGGGAVAKLSRPLSPTSLCHTPQPFKRKAPHNDCHSYVVDHTNSQRSHTTGRQGAATAGDT</sequence>
<reference evidence="2" key="1">
    <citation type="submission" date="2021-01" db="EMBL/GenBank/DDBJ databases">
        <authorList>
            <person name="Corre E."/>
            <person name="Pelletier E."/>
            <person name="Niang G."/>
            <person name="Scheremetjew M."/>
            <person name="Finn R."/>
            <person name="Kale V."/>
            <person name="Holt S."/>
            <person name="Cochrane G."/>
            <person name="Meng A."/>
            <person name="Brown T."/>
            <person name="Cohen L."/>
        </authorList>
    </citation>
    <scope>NUCLEOTIDE SEQUENCE</scope>
    <source>
        <strain evidence="2">CCMP219</strain>
    </source>
</reference>
<evidence type="ECO:0000313" key="2">
    <source>
        <dbReference type="EMBL" id="CAD8309686.1"/>
    </source>
</evidence>
<evidence type="ECO:0000256" key="1">
    <source>
        <dbReference type="SAM" id="MobiDB-lite"/>
    </source>
</evidence>
<proteinExistence type="predicted"/>
<organism evidence="2">
    <name type="scientific">Chlamydomonas euryale</name>
    <dbReference type="NCBI Taxonomy" id="1486919"/>
    <lineage>
        <taxon>Eukaryota</taxon>
        <taxon>Viridiplantae</taxon>
        <taxon>Chlorophyta</taxon>
        <taxon>core chlorophytes</taxon>
        <taxon>Chlorophyceae</taxon>
        <taxon>CS clade</taxon>
        <taxon>Chlamydomonadales</taxon>
        <taxon>Chlamydomonadaceae</taxon>
        <taxon>Chlamydomonas</taxon>
    </lineage>
</organism>
<dbReference type="AlphaFoldDB" id="A0A7R9VYZ3"/>